<dbReference type="SMART" id="SM00382">
    <property type="entry name" value="AAA"/>
    <property type="match status" value="1"/>
</dbReference>
<dbReference type="GO" id="GO:0005524">
    <property type="term" value="F:ATP binding"/>
    <property type="evidence" value="ECO:0007669"/>
    <property type="project" value="UniProtKB-KW"/>
</dbReference>
<accession>A0A0X1KLV2</accession>
<evidence type="ECO:0000256" key="3">
    <source>
        <dbReference type="ARBA" id="ARBA00022741"/>
    </source>
</evidence>
<dbReference type="GO" id="GO:0016887">
    <property type="term" value="F:ATP hydrolysis activity"/>
    <property type="evidence" value="ECO:0007669"/>
    <property type="project" value="InterPro"/>
</dbReference>
<evidence type="ECO:0000313" key="7">
    <source>
        <dbReference type="Proteomes" id="UP000062043"/>
    </source>
</evidence>
<evidence type="ECO:0000313" key="6">
    <source>
        <dbReference type="EMBL" id="AJC72242.1"/>
    </source>
</evidence>
<sequence length="265" mass="29759">METSVEAKDLTIYYGKQVALRDITFQLGLSETLLLLGPNGAGKTTLLRTIAGFHTDYRGELRVLGKRPEEARDLVSYVPQSHSLNEKVPLTALDVVAMGAMYRRGLVHRIVPPEIKERALKMLRFVGLDGIADKLFRNLSGGQKQRVLLARALISDPKLLLLDEPLSALDPSARAEVTSVLGKIKEKRKIAMIITTHDVNPLLEIGDKVMLINKRMITFGRPDEALRDEIIKSVYGPMARAIKVEDRLYCITGDFHIHRWGREVR</sequence>
<dbReference type="CDD" id="cd03235">
    <property type="entry name" value="ABC_Metallic_Cations"/>
    <property type="match status" value="1"/>
</dbReference>
<gene>
    <name evidence="6" type="ORF">X802_08905</name>
</gene>
<dbReference type="PROSITE" id="PS00211">
    <property type="entry name" value="ABC_TRANSPORTER_1"/>
    <property type="match status" value="1"/>
</dbReference>
<keyword evidence="2" id="KW-0813">Transport</keyword>
<dbReference type="PANTHER" id="PTHR42734">
    <property type="entry name" value="METAL TRANSPORT SYSTEM ATP-BINDING PROTEIN TM_0124-RELATED"/>
    <property type="match status" value="1"/>
</dbReference>
<dbReference type="Proteomes" id="UP000062043">
    <property type="component" value="Chromosome"/>
</dbReference>
<protein>
    <submittedName>
        <fullName evidence="6">ABC transporter</fullName>
    </submittedName>
</protein>
<proteinExistence type="inferred from homology"/>
<name>A0A0X1KLV2_9EURY</name>
<dbReference type="InterPro" id="IPR027417">
    <property type="entry name" value="P-loop_NTPase"/>
</dbReference>
<organism evidence="6 7">
    <name type="scientific">Thermococcus guaymasensis DSM 11113</name>
    <dbReference type="NCBI Taxonomy" id="1432656"/>
    <lineage>
        <taxon>Archaea</taxon>
        <taxon>Methanobacteriati</taxon>
        <taxon>Methanobacteriota</taxon>
        <taxon>Thermococci</taxon>
        <taxon>Thermococcales</taxon>
        <taxon>Thermococcaceae</taxon>
        <taxon>Thermococcus</taxon>
    </lineage>
</organism>
<dbReference type="SUPFAM" id="SSF52540">
    <property type="entry name" value="P-loop containing nucleoside triphosphate hydrolases"/>
    <property type="match status" value="1"/>
</dbReference>
<dbReference type="OrthoDB" id="24644at2157"/>
<evidence type="ECO:0000259" key="5">
    <source>
        <dbReference type="PROSITE" id="PS50893"/>
    </source>
</evidence>
<reference evidence="6 7" key="1">
    <citation type="submission" date="2014-01" db="EMBL/GenBank/DDBJ databases">
        <title>Genome sequencing of Thermococcus guaymasensis.</title>
        <authorList>
            <person name="Zhang X."/>
            <person name="Alvare G."/>
            <person name="Fristensky B."/>
            <person name="Chen L."/>
            <person name="Suen T."/>
            <person name="Chen Q."/>
            <person name="Ma K."/>
        </authorList>
    </citation>
    <scope>NUCLEOTIDE SEQUENCE [LARGE SCALE GENOMIC DNA]</scope>
    <source>
        <strain evidence="6 7">DSM 11113</strain>
    </source>
</reference>
<dbReference type="Gene3D" id="3.40.50.300">
    <property type="entry name" value="P-loop containing nucleotide triphosphate hydrolases"/>
    <property type="match status" value="1"/>
</dbReference>
<dbReference type="InterPro" id="IPR003439">
    <property type="entry name" value="ABC_transporter-like_ATP-bd"/>
</dbReference>
<dbReference type="STRING" id="1432656.X802_08905"/>
<evidence type="ECO:0000256" key="1">
    <source>
        <dbReference type="ARBA" id="ARBA00005417"/>
    </source>
</evidence>
<dbReference type="AlphaFoldDB" id="A0A0X1KLV2"/>
<dbReference type="KEGG" id="tgy:X802_08905"/>
<keyword evidence="7" id="KW-1185">Reference proteome</keyword>
<dbReference type="PANTHER" id="PTHR42734:SF17">
    <property type="entry name" value="METAL TRANSPORT SYSTEM ATP-BINDING PROTEIN TM_0124-RELATED"/>
    <property type="match status" value="1"/>
</dbReference>
<dbReference type="EMBL" id="CP007140">
    <property type="protein sequence ID" value="AJC72242.1"/>
    <property type="molecule type" value="Genomic_DNA"/>
</dbReference>
<dbReference type="GeneID" id="27135767"/>
<dbReference type="PATRIC" id="fig|1432656.3.peg.1734"/>
<comment type="similarity">
    <text evidence="1">Belongs to the ABC transporter superfamily.</text>
</comment>
<keyword evidence="3" id="KW-0547">Nucleotide-binding</keyword>
<evidence type="ECO:0000256" key="2">
    <source>
        <dbReference type="ARBA" id="ARBA00022448"/>
    </source>
</evidence>
<dbReference type="InterPro" id="IPR003593">
    <property type="entry name" value="AAA+_ATPase"/>
</dbReference>
<evidence type="ECO:0000256" key="4">
    <source>
        <dbReference type="ARBA" id="ARBA00022840"/>
    </source>
</evidence>
<keyword evidence="4" id="KW-0067">ATP-binding</keyword>
<dbReference type="RefSeq" id="WP_062372981.1">
    <property type="nucleotide sequence ID" value="NZ_CP007140.1"/>
</dbReference>
<dbReference type="InterPro" id="IPR017871">
    <property type="entry name" value="ABC_transporter-like_CS"/>
</dbReference>
<feature type="domain" description="ABC transporter" evidence="5">
    <location>
        <begin position="5"/>
        <end position="239"/>
    </location>
</feature>
<dbReference type="PROSITE" id="PS50893">
    <property type="entry name" value="ABC_TRANSPORTER_2"/>
    <property type="match status" value="1"/>
</dbReference>
<dbReference type="Pfam" id="PF00005">
    <property type="entry name" value="ABC_tran"/>
    <property type="match status" value="1"/>
</dbReference>
<dbReference type="InterPro" id="IPR050153">
    <property type="entry name" value="Metal_Ion_Import_ABC"/>
</dbReference>